<accession>A0A1Y1ZY78</accession>
<reference evidence="2 3" key="1">
    <citation type="submission" date="2016-07" db="EMBL/GenBank/DDBJ databases">
        <title>Pervasive Adenine N6-methylation of Active Genes in Fungi.</title>
        <authorList>
            <consortium name="DOE Joint Genome Institute"/>
            <person name="Mondo S.J."/>
            <person name="Dannebaum R.O."/>
            <person name="Kuo R.C."/>
            <person name="Labutti K."/>
            <person name="Haridas S."/>
            <person name="Kuo A."/>
            <person name="Salamov A."/>
            <person name="Ahrendt S.R."/>
            <person name="Lipzen A."/>
            <person name="Sullivan W."/>
            <person name="Andreopoulos W.B."/>
            <person name="Clum A."/>
            <person name="Lindquist E."/>
            <person name="Daum C."/>
            <person name="Ramamoorthy G.K."/>
            <person name="Gryganskyi A."/>
            <person name="Culley D."/>
            <person name="Magnuson J.K."/>
            <person name="James T.Y."/>
            <person name="O'Malley M.A."/>
            <person name="Stajich J.E."/>
            <person name="Spatafora J.W."/>
            <person name="Visel A."/>
            <person name="Grigoriev I.V."/>
        </authorList>
    </citation>
    <scope>NUCLEOTIDE SEQUENCE [LARGE SCALE GENOMIC DNA]</scope>
    <source>
        <strain evidence="2 3">CBS 115471</strain>
    </source>
</reference>
<evidence type="ECO:0000313" key="2">
    <source>
        <dbReference type="EMBL" id="ORY15178.1"/>
    </source>
</evidence>
<sequence length="209" mass="23690">MEARGEGAEIDRNSDNTTDYREVRRHKYSTTARVEGLSARCEERLHTVINTPATSGLASAFAAIQRRYGSPAGRRPLRTDSAVIRHLCIFYDGFTMLAMEFGACRARSTRPSPLLALPRDNQVDGAAKSPHASLRRKLPVDVERNCIERCYLDTNGFDGWLHRRGEREDPIRRPCMIQRHLDARSVNLPTANPEERCDVPVDGRIWNMV</sequence>
<feature type="region of interest" description="Disordered" evidence="1">
    <location>
        <begin position="115"/>
        <end position="134"/>
    </location>
</feature>
<dbReference type="Proteomes" id="UP000193144">
    <property type="component" value="Unassembled WGS sequence"/>
</dbReference>
<comment type="caution">
    <text evidence="2">The sequence shown here is derived from an EMBL/GenBank/DDBJ whole genome shotgun (WGS) entry which is preliminary data.</text>
</comment>
<proteinExistence type="predicted"/>
<dbReference type="AlphaFoldDB" id="A0A1Y1ZY78"/>
<dbReference type="EMBL" id="MCFA01000027">
    <property type="protein sequence ID" value="ORY15178.1"/>
    <property type="molecule type" value="Genomic_DNA"/>
</dbReference>
<keyword evidence="3" id="KW-1185">Reference proteome</keyword>
<gene>
    <name evidence="2" type="ORF">BCR34DRAFT_585301</name>
</gene>
<protein>
    <submittedName>
        <fullName evidence="2">Uncharacterized protein</fullName>
    </submittedName>
</protein>
<organism evidence="2 3">
    <name type="scientific">Clohesyomyces aquaticus</name>
    <dbReference type="NCBI Taxonomy" id="1231657"/>
    <lineage>
        <taxon>Eukaryota</taxon>
        <taxon>Fungi</taxon>
        <taxon>Dikarya</taxon>
        <taxon>Ascomycota</taxon>
        <taxon>Pezizomycotina</taxon>
        <taxon>Dothideomycetes</taxon>
        <taxon>Pleosporomycetidae</taxon>
        <taxon>Pleosporales</taxon>
        <taxon>Lindgomycetaceae</taxon>
        <taxon>Clohesyomyces</taxon>
    </lineage>
</organism>
<evidence type="ECO:0000256" key="1">
    <source>
        <dbReference type="SAM" id="MobiDB-lite"/>
    </source>
</evidence>
<evidence type="ECO:0000313" key="3">
    <source>
        <dbReference type="Proteomes" id="UP000193144"/>
    </source>
</evidence>
<name>A0A1Y1ZY78_9PLEO</name>